<keyword evidence="11" id="KW-0808">Transferase</keyword>
<evidence type="ECO:0000313" key="12">
    <source>
        <dbReference type="Proteomes" id="UP000182584"/>
    </source>
</evidence>
<evidence type="ECO:0000256" key="8">
    <source>
        <dbReference type="HAMAP-Rule" id="MF_00125"/>
    </source>
</evidence>
<dbReference type="InterPro" id="IPR004516">
    <property type="entry name" value="HisRS/HisZ"/>
</dbReference>
<evidence type="ECO:0000259" key="10">
    <source>
        <dbReference type="Pfam" id="PF13393"/>
    </source>
</evidence>
<proteinExistence type="inferred from homology"/>
<protein>
    <recommendedName>
        <fullName evidence="5 8">ATP phosphoribosyltransferase regulatory subunit</fullName>
    </recommendedName>
</protein>
<comment type="function">
    <text evidence="7 8">Required for the first step of histidine biosynthesis. May allow the feedback regulation of ATP phosphoribosyltransferase activity by histidine.</text>
</comment>
<keyword evidence="8" id="KW-0368">Histidine biosynthesis</keyword>
<dbReference type="NCBIfam" id="TIGR00443">
    <property type="entry name" value="hisZ_biosyn_reg"/>
    <property type="match status" value="1"/>
</dbReference>
<comment type="similarity">
    <text evidence="3 8">Belongs to the class-II aminoacyl-tRNA synthetase family. HisZ subfamily.</text>
</comment>
<dbReference type="GO" id="GO:0006427">
    <property type="term" value="P:histidyl-tRNA aminoacylation"/>
    <property type="evidence" value="ECO:0007669"/>
    <property type="project" value="TreeGrafter"/>
</dbReference>
<dbReference type="GO" id="GO:0140096">
    <property type="term" value="F:catalytic activity, acting on a protein"/>
    <property type="evidence" value="ECO:0007669"/>
    <property type="project" value="UniProtKB-ARBA"/>
</dbReference>
<feature type="binding site" evidence="9">
    <location>
        <begin position="277"/>
        <end position="278"/>
    </location>
    <ligand>
        <name>L-histidine</name>
        <dbReference type="ChEBI" id="CHEBI:57595"/>
    </ligand>
</feature>
<keyword evidence="8" id="KW-0028">Amino-acid biosynthesis</keyword>
<dbReference type="CDD" id="cd00773">
    <property type="entry name" value="HisRS-like_core"/>
    <property type="match status" value="1"/>
</dbReference>
<dbReference type="Gene3D" id="3.30.930.10">
    <property type="entry name" value="Bira Bifunctional Protein, Domain 2"/>
    <property type="match status" value="1"/>
</dbReference>
<dbReference type="HAMAP" id="MF_00125">
    <property type="entry name" value="HisZ"/>
    <property type="match status" value="1"/>
</dbReference>
<reference evidence="11 12" key="1">
    <citation type="submission" date="2016-10" db="EMBL/GenBank/DDBJ databases">
        <authorList>
            <person name="de Groot N.N."/>
        </authorList>
    </citation>
    <scope>NUCLEOTIDE SEQUENCE [LARGE SCALE GENOMIC DNA]</scope>
    <source>
        <strain evidence="11 12">AR40</strain>
    </source>
</reference>
<dbReference type="Proteomes" id="UP000182584">
    <property type="component" value="Unassembled WGS sequence"/>
</dbReference>
<evidence type="ECO:0000256" key="7">
    <source>
        <dbReference type="ARBA" id="ARBA00025246"/>
    </source>
</evidence>
<comment type="pathway">
    <text evidence="2 8">Amino-acid biosynthesis; L-histidine biosynthesis; L-histidine from 5-phospho-alpha-D-ribose 1-diphosphate: step 1/9.</text>
</comment>
<dbReference type="PIRSF" id="PIRSF001549">
    <property type="entry name" value="His-tRNA_synth"/>
    <property type="match status" value="1"/>
</dbReference>
<name>A0A1H9UI36_BUTFI</name>
<dbReference type="Pfam" id="PF13393">
    <property type="entry name" value="tRNA-synt_His"/>
    <property type="match status" value="1"/>
</dbReference>
<gene>
    <name evidence="8" type="primary">hisZ</name>
    <name evidence="11" type="ORF">SAMN04487884_11895</name>
</gene>
<dbReference type="EMBL" id="FOGJ01000018">
    <property type="protein sequence ID" value="SES08854.1"/>
    <property type="molecule type" value="Genomic_DNA"/>
</dbReference>
<keyword evidence="11" id="KW-0328">Glycosyltransferase</keyword>
<evidence type="ECO:0000256" key="1">
    <source>
        <dbReference type="ARBA" id="ARBA00004496"/>
    </source>
</evidence>
<comment type="miscellaneous">
    <text evidence="8">This function is generally fulfilled by the C-terminal part of HisG, which is missing in some bacteria such as this one.</text>
</comment>
<dbReference type="RefSeq" id="WP_022757099.1">
    <property type="nucleotide sequence ID" value="NZ_CP065800.1"/>
</dbReference>
<feature type="binding site" evidence="9">
    <location>
        <position position="129"/>
    </location>
    <ligand>
        <name>L-histidine</name>
        <dbReference type="ChEBI" id="CHEBI:57595"/>
    </ligand>
</feature>
<dbReference type="InterPro" id="IPR004517">
    <property type="entry name" value="HisZ"/>
</dbReference>
<evidence type="ECO:0000256" key="3">
    <source>
        <dbReference type="ARBA" id="ARBA00005539"/>
    </source>
</evidence>
<dbReference type="SUPFAM" id="SSF55681">
    <property type="entry name" value="Class II aaRS and biotin synthetases"/>
    <property type="match status" value="1"/>
</dbReference>
<keyword evidence="6 8" id="KW-0963">Cytoplasm</keyword>
<dbReference type="OrthoDB" id="9800814at2"/>
<dbReference type="GO" id="GO:0016757">
    <property type="term" value="F:glycosyltransferase activity"/>
    <property type="evidence" value="ECO:0007669"/>
    <property type="project" value="UniProtKB-KW"/>
</dbReference>
<comment type="subunit">
    <text evidence="4 8">Heteromultimer composed of HisG and HisZ subunits.</text>
</comment>
<dbReference type="GO" id="GO:0000105">
    <property type="term" value="P:L-histidine biosynthetic process"/>
    <property type="evidence" value="ECO:0007669"/>
    <property type="project" value="UniProtKB-UniRule"/>
</dbReference>
<evidence type="ECO:0000256" key="4">
    <source>
        <dbReference type="ARBA" id="ARBA00011496"/>
    </source>
</evidence>
<dbReference type="GO" id="GO:0005737">
    <property type="term" value="C:cytoplasm"/>
    <property type="evidence" value="ECO:0007669"/>
    <property type="project" value="UniProtKB-SubCell"/>
</dbReference>
<dbReference type="PANTHER" id="PTHR43707:SF1">
    <property type="entry name" value="HISTIDINE--TRNA LIGASE, MITOCHONDRIAL-RELATED"/>
    <property type="match status" value="1"/>
</dbReference>
<accession>A0A1H9UI36</accession>
<evidence type="ECO:0000256" key="6">
    <source>
        <dbReference type="ARBA" id="ARBA00022490"/>
    </source>
</evidence>
<organism evidence="11 12">
    <name type="scientific">Butyrivibrio fibrisolvens</name>
    <dbReference type="NCBI Taxonomy" id="831"/>
    <lineage>
        <taxon>Bacteria</taxon>
        <taxon>Bacillati</taxon>
        <taxon>Bacillota</taxon>
        <taxon>Clostridia</taxon>
        <taxon>Lachnospirales</taxon>
        <taxon>Lachnospiraceae</taxon>
        <taxon>Butyrivibrio</taxon>
    </lineage>
</organism>
<feature type="binding site" evidence="9">
    <location>
        <begin position="81"/>
        <end position="83"/>
    </location>
    <ligand>
        <name>L-histidine</name>
        <dbReference type="ChEBI" id="CHEBI:57595"/>
    </ligand>
</feature>
<dbReference type="PANTHER" id="PTHR43707">
    <property type="entry name" value="HISTIDYL-TRNA SYNTHETASE"/>
    <property type="match status" value="1"/>
</dbReference>
<dbReference type="GO" id="GO:0004821">
    <property type="term" value="F:histidine-tRNA ligase activity"/>
    <property type="evidence" value="ECO:0007669"/>
    <property type="project" value="TreeGrafter"/>
</dbReference>
<dbReference type="InterPro" id="IPR045864">
    <property type="entry name" value="aa-tRNA-synth_II/BPL/LPL"/>
</dbReference>
<sequence length="372" mass="42429">MSKELVHTPEGVRDVYGRESYERSTVKHKIKEIMYRYGYENILTPTFEFYDVFAKEISQASARDLYKVFDNEGNTLVLRPDFTPSVARCIAKYFMEDNDPVRICYSGNIFINTHRLQGKLREHTQMGAELMCDGSVKADAEMIAMMIESIRATGLTDFKVTIGDVDYFKGIVEEAGIDEDTENQIRQYLAGRNYSALEEYLHQLVADGRIDSKYADVLVHMPDFTTADELEEGAADIVSRRARSSIERLKNLYHLLDVYGVSGNVYFDLAMLSEYNYYTGVMFRAYTYGVGDAIAKGGRYDNLLSKFGKDAPAIGYMVDLEYIMSALYSQNIPISYSQEPDVVTYSDSDYESKLAMVQSKRAQGYYIVLKHE</sequence>
<dbReference type="InterPro" id="IPR041715">
    <property type="entry name" value="HisRS-like_core"/>
</dbReference>
<evidence type="ECO:0000256" key="5">
    <source>
        <dbReference type="ARBA" id="ARBA00020397"/>
    </source>
</evidence>
<evidence type="ECO:0000256" key="9">
    <source>
        <dbReference type="PIRSR" id="PIRSR001549-1"/>
    </source>
</evidence>
<feature type="domain" description="Class II Histidinyl-tRNA synthetase (HisRS)-like catalytic core" evidence="10">
    <location>
        <begin position="11"/>
        <end position="322"/>
    </location>
</feature>
<feature type="binding site" evidence="9">
    <location>
        <position position="125"/>
    </location>
    <ligand>
        <name>L-histidine</name>
        <dbReference type="ChEBI" id="CHEBI:57595"/>
    </ligand>
</feature>
<dbReference type="eggNOG" id="COG3705">
    <property type="taxonomic scope" value="Bacteria"/>
</dbReference>
<dbReference type="UniPathway" id="UPA00031">
    <property type="reaction ID" value="UER00006"/>
</dbReference>
<dbReference type="AlphaFoldDB" id="A0A1H9UI36"/>
<evidence type="ECO:0000313" key="11">
    <source>
        <dbReference type="EMBL" id="SES08854.1"/>
    </source>
</evidence>
<evidence type="ECO:0000256" key="2">
    <source>
        <dbReference type="ARBA" id="ARBA00004667"/>
    </source>
</evidence>
<comment type="subcellular location">
    <subcellularLocation>
        <location evidence="1 8">Cytoplasm</location>
    </subcellularLocation>
</comment>